<organism evidence="2 3">
    <name type="scientific">Allacma fusca</name>
    <dbReference type="NCBI Taxonomy" id="39272"/>
    <lineage>
        <taxon>Eukaryota</taxon>
        <taxon>Metazoa</taxon>
        <taxon>Ecdysozoa</taxon>
        <taxon>Arthropoda</taxon>
        <taxon>Hexapoda</taxon>
        <taxon>Collembola</taxon>
        <taxon>Symphypleona</taxon>
        <taxon>Sminthuridae</taxon>
        <taxon>Allacma</taxon>
    </lineage>
</organism>
<proteinExistence type="predicted"/>
<dbReference type="AlphaFoldDB" id="A0A8J2PKT5"/>
<comment type="caution">
    <text evidence="2">The sequence shown here is derived from an EMBL/GenBank/DDBJ whole genome shotgun (WGS) entry which is preliminary data.</text>
</comment>
<feature type="non-terminal residue" evidence="2">
    <location>
        <position position="180"/>
    </location>
</feature>
<name>A0A8J2PKT5_9HEXA</name>
<gene>
    <name evidence="2" type="ORF">AFUS01_LOCUS29029</name>
</gene>
<protein>
    <submittedName>
        <fullName evidence="2">Uncharacterized protein</fullName>
    </submittedName>
</protein>
<evidence type="ECO:0000313" key="3">
    <source>
        <dbReference type="Proteomes" id="UP000708208"/>
    </source>
</evidence>
<evidence type="ECO:0000313" key="2">
    <source>
        <dbReference type="EMBL" id="CAG7818530.1"/>
    </source>
</evidence>
<evidence type="ECO:0000256" key="1">
    <source>
        <dbReference type="SAM" id="MobiDB-lite"/>
    </source>
</evidence>
<dbReference type="EMBL" id="CAJVCH010422979">
    <property type="protein sequence ID" value="CAG7818530.1"/>
    <property type="molecule type" value="Genomic_DNA"/>
</dbReference>
<feature type="region of interest" description="Disordered" evidence="1">
    <location>
        <begin position="22"/>
        <end position="112"/>
    </location>
</feature>
<dbReference type="Proteomes" id="UP000708208">
    <property type="component" value="Unassembled WGS sequence"/>
</dbReference>
<sequence>MFVIHRVEEWVIQVQLQLQNSSNNDSTELGKENSDMKFPELELPGPSQASSSLLEDETHPKSLTKEKRQKKTRSTLAPVSNRVVVSRRRRKSKKPIKTKASTKSKTPPVKSTDRKIKIKRENDTKIKKMISSQGVLTKDVKVVVKLEEYKLCGDCRSTFLTSKEYSGHLPCTDSRPRSVQ</sequence>
<keyword evidence="3" id="KW-1185">Reference proteome</keyword>
<accession>A0A8J2PKT5</accession>
<feature type="compositionally biased region" description="Basic and acidic residues" evidence="1">
    <location>
        <begin position="56"/>
        <end position="66"/>
    </location>
</feature>
<reference evidence="2" key="1">
    <citation type="submission" date="2021-06" db="EMBL/GenBank/DDBJ databases">
        <authorList>
            <person name="Hodson N. C."/>
            <person name="Mongue J. A."/>
            <person name="Jaron S. K."/>
        </authorList>
    </citation>
    <scope>NUCLEOTIDE SEQUENCE</scope>
</reference>
<feature type="compositionally biased region" description="Basic residues" evidence="1">
    <location>
        <begin position="85"/>
        <end position="102"/>
    </location>
</feature>
<feature type="compositionally biased region" description="Basic and acidic residues" evidence="1">
    <location>
        <begin position="28"/>
        <end position="40"/>
    </location>
</feature>